<evidence type="ECO:0000313" key="2">
    <source>
        <dbReference type="Proteomes" id="UP000494119"/>
    </source>
</evidence>
<dbReference type="InterPro" id="IPR021317">
    <property type="entry name" value="DUF2917"/>
</dbReference>
<proteinExistence type="predicted"/>
<keyword evidence="2" id="KW-1185">Reference proteome</keyword>
<protein>
    <recommendedName>
        <fullName evidence="3">DUF2917 domain-containing protein</fullName>
    </recommendedName>
</protein>
<reference evidence="1 2" key="1">
    <citation type="submission" date="2020-04" db="EMBL/GenBank/DDBJ databases">
        <authorList>
            <person name="De Canck E."/>
        </authorList>
    </citation>
    <scope>NUCLEOTIDE SEQUENCE [LARGE SCALE GENOMIC DNA]</scope>
    <source>
        <strain evidence="1 2">LMG 28688</strain>
    </source>
</reference>
<dbReference type="EMBL" id="CADIKL010000020">
    <property type="protein sequence ID" value="CAB3794741.1"/>
    <property type="molecule type" value="Genomic_DNA"/>
</dbReference>
<evidence type="ECO:0000313" key="1">
    <source>
        <dbReference type="EMBL" id="CAB3794741.1"/>
    </source>
</evidence>
<name>A0A6J5GCD3_9BURK</name>
<dbReference type="Pfam" id="PF11142">
    <property type="entry name" value="DUF2917"/>
    <property type="match status" value="1"/>
</dbReference>
<organism evidence="1 2">
    <name type="scientific">Paraburkholderia caffeinitolerans</name>
    <dbReference type="NCBI Taxonomy" id="1723730"/>
    <lineage>
        <taxon>Bacteria</taxon>
        <taxon>Pseudomonadati</taxon>
        <taxon>Pseudomonadota</taxon>
        <taxon>Betaproteobacteria</taxon>
        <taxon>Burkholderiales</taxon>
        <taxon>Burkholderiaceae</taxon>
        <taxon>Paraburkholderia</taxon>
    </lineage>
</organism>
<dbReference type="Proteomes" id="UP000494119">
    <property type="component" value="Unassembled WGS sequence"/>
</dbReference>
<evidence type="ECO:0008006" key="3">
    <source>
        <dbReference type="Google" id="ProtNLM"/>
    </source>
</evidence>
<dbReference type="AlphaFoldDB" id="A0A6J5GCD3"/>
<dbReference type="RefSeq" id="WP_175196534.1">
    <property type="nucleotide sequence ID" value="NZ_CADIKL010000020.1"/>
</dbReference>
<gene>
    <name evidence="1" type="ORF">LMG28688_03961</name>
</gene>
<sequence>MDRIMQAGAAGTQARREELREELQIARGHCRLVRRASGGVLGVLEGRVLMTVENDPQDYWLEPGEALPFAPGERVWIGGWDEAVRCELCTSSALSGERYVRVLLGWLARLAARAPKRPAHVRMRALRG</sequence>
<accession>A0A6J5GCD3</accession>